<dbReference type="NCBIfam" id="TIGR00277">
    <property type="entry name" value="HDIG"/>
    <property type="match status" value="1"/>
</dbReference>
<evidence type="ECO:0000259" key="2">
    <source>
        <dbReference type="PROSITE" id="PS51831"/>
    </source>
</evidence>
<dbReference type="GO" id="GO:0016787">
    <property type="term" value="F:hydrolase activity"/>
    <property type="evidence" value="ECO:0007669"/>
    <property type="project" value="UniProtKB-KW"/>
</dbReference>
<dbReference type="PROSITE" id="PS51832">
    <property type="entry name" value="HD_GYP"/>
    <property type="match status" value="1"/>
</dbReference>
<name>A0A0G0TZ66_9BACT</name>
<feature type="compositionally biased region" description="Basic and acidic residues" evidence="1">
    <location>
        <begin position="48"/>
        <end position="66"/>
    </location>
</feature>
<evidence type="ECO:0000313" key="4">
    <source>
        <dbReference type="EMBL" id="KKR82179.1"/>
    </source>
</evidence>
<proteinExistence type="predicted"/>
<dbReference type="InterPro" id="IPR003607">
    <property type="entry name" value="HD/PDEase_dom"/>
</dbReference>
<dbReference type="SUPFAM" id="SSF109604">
    <property type="entry name" value="HD-domain/PDEase-like"/>
    <property type="match status" value="1"/>
</dbReference>
<accession>A0A0G0TZ66</accession>
<dbReference type="Gene3D" id="1.10.3210.10">
    <property type="entry name" value="Hypothetical protein af1432"/>
    <property type="match status" value="1"/>
</dbReference>
<dbReference type="Proteomes" id="UP000034601">
    <property type="component" value="Unassembled WGS sequence"/>
</dbReference>
<feature type="domain" description="HD-GYP" evidence="3">
    <location>
        <begin position="95"/>
        <end position="290"/>
    </location>
</feature>
<feature type="region of interest" description="Disordered" evidence="1">
    <location>
        <begin position="48"/>
        <end position="67"/>
    </location>
</feature>
<dbReference type="InterPro" id="IPR006674">
    <property type="entry name" value="HD_domain"/>
</dbReference>
<evidence type="ECO:0000259" key="3">
    <source>
        <dbReference type="PROSITE" id="PS51832"/>
    </source>
</evidence>
<keyword evidence="4" id="KW-0378">Hydrolase</keyword>
<dbReference type="AlphaFoldDB" id="A0A0G0TZ66"/>
<dbReference type="InterPro" id="IPR006675">
    <property type="entry name" value="HDIG_dom"/>
</dbReference>
<dbReference type="SMART" id="SM00471">
    <property type="entry name" value="HDc"/>
    <property type="match status" value="1"/>
</dbReference>
<dbReference type="EMBL" id="LCAB01000017">
    <property type="protein sequence ID" value="KKR82179.1"/>
    <property type="molecule type" value="Genomic_DNA"/>
</dbReference>
<evidence type="ECO:0000256" key="1">
    <source>
        <dbReference type="SAM" id="MobiDB-lite"/>
    </source>
</evidence>
<feature type="domain" description="HD" evidence="2">
    <location>
        <begin position="117"/>
        <end position="239"/>
    </location>
</feature>
<gene>
    <name evidence="4" type="ORF">UU29_C0017G0015</name>
</gene>
<evidence type="ECO:0000313" key="5">
    <source>
        <dbReference type="Proteomes" id="UP000034601"/>
    </source>
</evidence>
<organism evidence="4 5">
    <name type="scientific">Candidatus Daviesbacteria bacterium GW2011_GWA2_40_9</name>
    <dbReference type="NCBI Taxonomy" id="1618424"/>
    <lineage>
        <taxon>Bacteria</taxon>
        <taxon>Candidatus Daviesiibacteriota</taxon>
    </lineage>
</organism>
<dbReference type="PANTHER" id="PTHR43155:SF2">
    <property type="entry name" value="CYCLIC DI-GMP PHOSPHODIESTERASE PA4108"/>
    <property type="match status" value="1"/>
</dbReference>
<sequence>MTEAPIKDIKYFPMQWHHLKNIVSPMDETKFFIITLPGGRKIRADLAELTPPRKVENKEPTPKDELSPNFSPAVAFMPLLPRSVEYIQRLRQEGWELSWGDMAEILLQTQAIRDVISVFHQRRVEAIAGGLAEVLGYTGEALENVRLAGLLHDIGKDGVPEEIVKKKGKLTEEEWNVMDRHPTVSGAVLQALNFKRQVIDAVRQHHKDCLGNGYPKTISVKEITQEGQIIKMADEIDASSNNRGYPREIKTPEELWAEFIEGMKGGKKYLKRVVYAVRKAYQTKFKEWEEVQRIFQPQPELLA</sequence>
<dbReference type="Pfam" id="PF13487">
    <property type="entry name" value="HD_5"/>
    <property type="match status" value="1"/>
</dbReference>
<reference evidence="4 5" key="1">
    <citation type="journal article" date="2015" name="Nature">
        <title>rRNA introns, odd ribosomes, and small enigmatic genomes across a large radiation of phyla.</title>
        <authorList>
            <person name="Brown C.T."/>
            <person name="Hug L.A."/>
            <person name="Thomas B.C."/>
            <person name="Sharon I."/>
            <person name="Castelle C.J."/>
            <person name="Singh A."/>
            <person name="Wilkins M.J."/>
            <person name="Williams K.H."/>
            <person name="Banfield J.F."/>
        </authorList>
    </citation>
    <scope>NUCLEOTIDE SEQUENCE [LARGE SCALE GENOMIC DNA]</scope>
</reference>
<dbReference type="PANTHER" id="PTHR43155">
    <property type="entry name" value="CYCLIC DI-GMP PHOSPHODIESTERASE PA4108-RELATED"/>
    <property type="match status" value="1"/>
</dbReference>
<comment type="caution">
    <text evidence="4">The sequence shown here is derived from an EMBL/GenBank/DDBJ whole genome shotgun (WGS) entry which is preliminary data.</text>
</comment>
<dbReference type="InterPro" id="IPR037522">
    <property type="entry name" value="HD_GYP_dom"/>
</dbReference>
<dbReference type="CDD" id="cd00077">
    <property type="entry name" value="HDc"/>
    <property type="match status" value="1"/>
</dbReference>
<protein>
    <submittedName>
        <fullName evidence="4">Metal dependent phosphohydrolase</fullName>
    </submittedName>
</protein>
<dbReference type="PROSITE" id="PS51831">
    <property type="entry name" value="HD"/>
    <property type="match status" value="1"/>
</dbReference>